<dbReference type="InterPro" id="IPR036249">
    <property type="entry name" value="Thioredoxin-like_sf"/>
</dbReference>
<dbReference type="PANTHER" id="PTHR11592:SF78">
    <property type="entry name" value="GLUTATHIONE PEROXIDASE"/>
    <property type="match status" value="1"/>
</dbReference>
<organism evidence="6 7">
    <name type="scientific">Nonomuraea turkmeniaca</name>
    <dbReference type="NCBI Taxonomy" id="103838"/>
    <lineage>
        <taxon>Bacteria</taxon>
        <taxon>Bacillati</taxon>
        <taxon>Actinomycetota</taxon>
        <taxon>Actinomycetes</taxon>
        <taxon>Streptosporangiales</taxon>
        <taxon>Streptosporangiaceae</taxon>
        <taxon>Nonomuraea</taxon>
    </lineage>
</organism>
<dbReference type="PRINTS" id="PR01011">
    <property type="entry name" value="GLUTPROXDASE"/>
</dbReference>
<evidence type="ECO:0000313" key="6">
    <source>
        <dbReference type="EMBL" id="TMR14901.1"/>
    </source>
</evidence>
<dbReference type="PANTHER" id="PTHR11592">
    <property type="entry name" value="GLUTATHIONE PEROXIDASE"/>
    <property type="match status" value="1"/>
</dbReference>
<keyword evidence="7" id="KW-1185">Reference proteome</keyword>
<sequence>MTLNEIPLRTLTDAPTTLGELSAGKPALIVNVASRCGLTPQYAGLVKLQEQYGPRGFTVIGVPCNQFAGQEPGSPEEIQEFCSATYGVDFPLLEKTDVNGPDRHPLYTELASVPDADGEGGDIQWNFEKFLVDGAGNVVARFRPRTVPEDPSVTAAIEKLL</sequence>
<dbReference type="Gene3D" id="3.40.30.10">
    <property type="entry name" value="Glutaredoxin"/>
    <property type="match status" value="1"/>
</dbReference>
<evidence type="ECO:0000256" key="3">
    <source>
        <dbReference type="ARBA" id="ARBA00023002"/>
    </source>
</evidence>
<evidence type="ECO:0000256" key="2">
    <source>
        <dbReference type="ARBA" id="ARBA00022559"/>
    </source>
</evidence>
<evidence type="ECO:0000313" key="7">
    <source>
        <dbReference type="Proteomes" id="UP000309128"/>
    </source>
</evidence>
<dbReference type="SUPFAM" id="SSF52833">
    <property type="entry name" value="Thioredoxin-like"/>
    <property type="match status" value="1"/>
</dbReference>
<dbReference type="CDD" id="cd00340">
    <property type="entry name" value="GSH_Peroxidase"/>
    <property type="match status" value="1"/>
</dbReference>
<keyword evidence="3 5" id="KW-0560">Oxidoreductase</keyword>
<comment type="caution">
    <text evidence="6">The sequence shown here is derived from an EMBL/GenBank/DDBJ whole genome shotgun (WGS) entry which is preliminary data.</text>
</comment>
<dbReference type="PIRSF" id="PIRSF000303">
    <property type="entry name" value="Glutathion_perox"/>
    <property type="match status" value="1"/>
</dbReference>
<dbReference type="InterPro" id="IPR000889">
    <property type="entry name" value="Glutathione_peroxidase"/>
</dbReference>
<accession>A0A5S4FB60</accession>
<protein>
    <recommendedName>
        <fullName evidence="5">Glutathione peroxidase</fullName>
    </recommendedName>
</protein>
<dbReference type="PROSITE" id="PS51355">
    <property type="entry name" value="GLUTATHIONE_PEROXID_3"/>
    <property type="match status" value="1"/>
</dbReference>
<evidence type="ECO:0000256" key="4">
    <source>
        <dbReference type="PIRSR" id="PIRSR000303-1"/>
    </source>
</evidence>
<name>A0A5S4FB60_9ACTN</name>
<feature type="active site" evidence="4">
    <location>
        <position position="36"/>
    </location>
</feature>
<dbReference type="EMBL" id="VCKY01000105">
    <property type="protein sequence ID" value="TMR14901.1"/>
    <property type="molecule type" value="Genomic_DNA"/>
</dbReference>
<evidence type="ECO:0000256" key="1">
    <source>
        <dbReference type="ARBA" id="ARBA00006926"/>
    </source>
</evidence>
<keyword evidence="2 5" id="KW-0575">Peroxidase</keyword>
<dbReference type="Proteomes" id="UP000309128">
    <property type="component" value="Unassembled WGS sequence"/>
</dbReference>
<dbReference type="GO" id="GO:0034599">
    <property type="term" value="P:cellular response to oxidative stress"/>
    <property type="evidence" value="ECO:0007669"/>
    <property type="project" value="TreeGrafter"/>
</dbReference>
<dbReference type="AlphaFoldDB" id="A0A5S4FB60"/>
<gene>
    <name evidence="6" type="ORF">ETD86_28055</name>
</gene>
<dbReference type="GO" id="GO:0004601">
    <property type="term" value="F:peroxidase activity"/>
    <property type="evidence" value="ECO:0007669"/>
    <property type="project" value="UniProtKB-KW"/>
</dbReference>
<proteinExistence type="inferred from homology"/>
<dbReference type="RefSeq" id="WP_138669153.1">
    <property type="nucleotide sequence ID" value="NZ_VCKY01000105.1"/>
</dbReference>
<dbReference type="Pfam" id="PF00255">
    <property type="entry name" value="GSHPx"/>
    <property type="match status" value="1"/>
</dbReference>
<comment type="similarity">
    <text evidence="1 5">Belongs to the glutathione peroxidase family.</text>
</comment>
<dbReference type="OrthoDB" id="9785502at2"/>
<evidence type="ECO:0000256" key="5">
    <source>
        <dbReference type="RuleBase" id="RU000499"/>
    </source>
</evidence>
<reference evidence="6 7" key="1">
    <citation type="submission" date="2019-05" db="EMBL/GenBank/DDBJ databases">
        <title>Draft genome sequence of Nonomuraea turkmeniaca DSM 43926.</title>
        <authorList>
            <person name="Saricaoglu S."/>
            <person name="Isik K."/>
        </authorList>
    </citation>
    <scope>NUCLEOTIDE SEQUENCE [LARGE SCALE GENOMIC DNA]</scope>
    <source>
        <strain evidence="6 7">DSM 43926</strain>
    </source>
</reference>